<gene>
    <name evidence="2" type="ordered locus">MHC_02480</name>
</gene>
<accession>H6N6T8</accession>
<keyword evidence="3" id="KW-1185">Reference proteome</keyword>
<feature type="compositionally biased region" description="Polar residues" evidence="1">
    <location>
        <begin position="84"/>
        <end position="103"/>
    </location>
</feature>
<dbReference type="KEGG" id="mhe:MHC_02480"/>
<feature type="region of interest" description="Disordered" evidence="1">
    <location>
        <begin position="45"/>
        <end position="103"/>
    </location>
</feature>
<dbReference type="AlphaFoldDB" id="H6N6T8"/>
<dbReference type="EMBL" id="CP003199">
    <property type="protein sequence ID" value="AEW45360.1"/>
    <property type="molecule type" value="Genomic_DNA"/>
</dbReference>
<evidence type="ECO:0000313" key="3">
    <source>
        <dbReference type="Proteomes" id="UP000009135"/>
    </source>
</evidence>
<feature type="compositionally biased region" description="Basic and acidic residues" evidence="1">
    <location>
        <begin position="45"/>
        <end position="54"/>
    </location>
</feature>
<evidence type="ECO:0000256" key="1">
    <source>
        <dbReference type="SAM" id="MobiDB-lite"/>
    </source>
</evidence>
<dbReference type="HOGENOM" id="CLU_1446181_0_0_14"/>
<evidence type="ECO:0000313" key="2">
    <source>
        <dbReference type="EMBL" id="AEW45360.1"/>
    </source>
</evidence>
<sequence>MVLSTAMKSLLGGSLLVSGVGLGISKAIFFPESFNSEHFLKTSNKEDQIKKEGEQEGVASNPSEVENKSGTGDSTGDTSGSNTVEGQHTTQSPTEGTAQSTVAPKSEEKCTIYKILNSSNKTASAAEDGFLDREIKKQPQTYKEIQNDCTKGKKIYVSWEKVNWFWPSKYEWVYRQSQQNIDWKIIK</sequence>
<proteinExistence type="predicted"/>
<feature type="compositionally biased region" description="Low complexity" evidence="1">
    <location>
        <begin position="69"/>
        <end position="83"/>
    </location>
</feature>
<dbReference type="Proteomes" id="UP000009135">
    <property type="component" value="Chromosome"/>
</dbReference>
<protein>
    <submittedName>
        <fullName evidence="2">Uncharacterized protein</fullName>
    </submittedName>
</protein>
<organism evidence="2 3">
    <name type="scientific">Mycoplasma haemocanis (strain Illinois)</name>
    <dbReference type="NCBI Taxonomy" id="1111676"/>
    <lineage>
        <taxon>Bacteria</taxon>
        <taxon>Bacillati</taxon>
        <taxon>Mycoplasmatota</taxon>
        <taxon>Mollicutes</taxon>
        <taxon>Mycoplasmataceae</taxon>
        <taxon>Mycoplasma</taxon>
    </lineage>
</organism>
<reference evidence="2 3" key="1">
    <citation type="journal article" date="2012" name="J. Bacteriol.">
        <title>Complete genome sequence of Mycoplasma haemocanis strain Illinois.</title>
        <authorList>
            <person name="do Nascimento N.C."/>
            <person name="Guimaraes A.M."/>
            <person name="Santos A.P."/>
            <person name="Sanmiguel P.J."/>
            <person name="Messick J.B."/>
        </authorList>
    </citation>
    <scope>NUCLEOTIDE SEQUENCE [LARGE SCALE GENOMIC DNA]</scope>
    <source>
        <strain evidence="2 3">Illinois</strain>
    </source>
</reference>
<name>H6N6T8_MYCHN</name>